<gene>
    <name evidence="1" type="ORF">COC69_05725</name>
</gene>
<comment type="caution">
    <text evidence="1">The sequence shown here is derived from an EMBL/GenBank/DDBJ whole genome shotgun (WGS) entry which is preliminary data.</text>
</comment>
<reference evidence="1 2" key="1">
    <citation type="submission" date="2017-09" db="EMBL/GenBank/DDBJ databases">
        <title>Large-scale bioinformatics analysis of Bacillus genomes uncovers conserved roles of natural products in bacterial physiology.</title>
        <authorList>
            <consortium name="Agbiome Team Llc"/>
            <person name="Bleich R.M."/>
            <person name="Grubbs K.J."/>
            <person name="Santa Maria K.C."/>
            <person name="Allen S.E."/>
            <person name="Farag S."/>
            <person name="Shank E.A."/>
            <person name="Bowers A."/>
        </authorList>
    </citation>
    <scope>NUCLEOTIDE SEQUENCE [LARGE SCALE GENOMIC DNA]</scope>
    <source>
        <strain evidence="1 2">AFS041711</strain>
    </source>
</reference>
<evidence type="ECO:0000313" key="2">
    <source>
        <dbReference type="Proteomes" id="UP000224203"/>
    </source>
</evidence>
<dbReference type="AlphaFoldDB" id="A0A9X7CRD2"/>
<proteinExistence type="predicted"/>
<organism evidence="1 2">
    <name type="scientific">Bacillus cereus</name>
    <dbReference type="NCBI Taxonomy" id="1396"/>
    <lineage>
        <taxon>Bacteria</taxon>
        <taxon>Bacillati</taxon>
        <taxon>Bacillota</taxon>
        <taxon>Bacilli</taxon>
        <taxon>Bacillales</taxon>
        <taxon>Bacillaceae</taxon>
        <taxon>Bacillus</taxon>
        <taxon>Bacillus cereus group</taxon>
    </lineage>
</organism>
<dbReference type="Proteomes" id="UP000224203">
    <property type="component" value="Unassembled WGS sequence"/>
</dbReference>
<accession>A0A9X7CRD2</accession>
<name>A0A9X7CRD2_BACCE</name>
<dbReference type="EMBL" id="NULI01000033">
    <property type="protein sequence ID" value="PGS81629.1"/>
    <property type="molecule type" value="Genomic_DNA"/>
</dbReference>
<protein>
    <submittedName>
        <fullName evidence="1">Uncharacterized protein</fullName>
    </submittedName>
</protein>
<evidence type="ECO:0000313" key="1">
    <source>
        <dbReference type="EMBL" id="PGS81629.1"/>
    </source>
</evidence>
<sequence length="75" mass="8850">MDFLLYLIDKENEDILWQTWLSKETGKDFKELKKEYLKPLRLKKGRAEKGGNLEENLKFASQFINVRKVAMDGSI</sequence>